<name>A0A1I1NLY9_9GAMM</name>
<dbReference type="Pfam" id="PF08019">
    <property type="entry name" value="EptA_B_N"/>
    <property type="match status" value="1"/>
</dbReference>
<dbReference type="EMBL" id="FOLO01000026">
    <property type="protein sequence ID" value="SFC98669.1"/>
    <property type="molecule type" value="Genomic_DNA"/>
</dbReference>
<dbReference type="InterPro" id="IPR012549">
    <property type="entry name" value="EptA-like_N"/>
</dbReference>
<dbReference type="AlphaFoldDB" id="A0A1I1NLY9"/>
<keyword evidence="1" id="KW-0812">Transmembrane</keyword>
<sequence>MITQTINSNILTSSISTNKPIILTTLYYTVVLNLFFLSSSGHPFVSTEQYKVIFLCSVPLFLSFLILFIFTLFLFDETFKPHLISKYLILSLLFYIGINDSLISNYVTIENTFPPSSASTLSYFNKELTTYFICIGLLPSLIFSYIKIHHQPIIKEVRQRYRFIITAMFGFILVVQTWGLLL</sequence>
<evidence type="ECO:0000259" key="2">
    <source>
        <dbReference type="Pfam" id="PF08019"/>
    </source>
</evidence>
<feature type="transmembrane region" description="Helical" evidence="1">
    <location>
        <begin position="21"/>
        <end position="40"/>
    </location>
</feature>
<feature type="transmembrane region" description="Helical" evidence="1">
    <location>
        <begin position="87"/>
        <end position="108"/>
    </location>
</feature>
<feature type="transmembrane region" description="Helical" evidence="1">
    <location>
        <begin position="52"/>
        <end position="75"/>
    </location>
</feature>
<proteinExistence type="predicted"/>
<keyword evidence="4" id="KW-1185">Reference proteome</keyword>
<dbReference type="GO" id="GO:0016020">
    <property type="term" value="C:membrane"/>
    <property type="evidence" value="ECO:0007669"/>
    <property type="project" value="InterPro"/>
</dbReference>
<keyword evidence="1" id="KW-0472">Membrane</keyword>
<dbReference type="Proteomes" id="UP000198862">
    <property type="component" value="Unassembled WGS sequence"/>
</dbReference>
<evidence type="ECO:0000313" key="4">
    <source>
        <dbReference type="Proteomes" id="UP000198862"/>
    </source>
</evidence>
<evidence type="ECO:0000313" key="3">
    <source>
        <dbReference type="EMBL" id="SFC98669.1"/>
    </source>
</evidence>
<organism evidence="3 4">
    <name type="scientific">Pseudoalteromonas denitrificans DSM 6059</name>
    <dbReference type="NCBI Taxonomy" id="1123010"/>
    <lineage>
        <taxon>Bacteria</taxon>
        <taxon>Pseudomonadati</taxon>
        <taxon>Pseudomonadota</taxon>
        <taxon>Gammaproteobacteria</taxon>
        <taxon>Alteromonadales</taxon>
        <taxon>Pseudoalteromonadaceae</taxon>
        <taxon>Pseudoalteromonas</taxon>
    </lineage>
</organism>
<protein>
    <recommendedName>
        <fullName evidence="2">Phosphoethanolamine transferase N-terminal domain-containing protein</fullName>
    </recommendedName>
</protein>
<feature type="domain" description="Phosphoethanolamine transferase N-terminal" evidence="2">
    <location>
        <begin position="63"/>
        <end position="175"/>
    </location>
</feature>
<evidence type="ECO:0000256" key="1">
    <source>
        <dbReference type="SAM" id="Phobius"/>
    </source>
</evidence>
<keyword evidence="1" id="KW-1133">Transmembrane helix</keyword>
<feature type="transmembrane region" description="Helical" evidence="1">
    <location>
        <begin position="160"/>
        <end position="181"/>
    </location>
</feature>
<reference evidence="3 4" key="1">
    <citation type="submission" date="2016-10" db="EMBL/GenBank/DDBJ databases">
        <authorList>
            <person name="de Groot N.N."/>
        </authorList>
    </citation>
    <scope>NUCLEOTIDE SEQUENCE [LARGE SCALE GENOMIC DNA]</scope>
    <source>
        <strain evidence="3 4">DSM 6059</strain>
    </source>
</reference>
<gene>
    <name evidence="3" type="ORF">SAMN02745724_03122</name>
</gene>
<accession>A0A1I1NLY9</accession>
<feature type="transmembrane region" description="Helical" evidence="1">
    <location>
        <begin position="128"/>
        <end position="148"/>
    </location>
</feature>
<dbReference type="STRING" id="1123010.SAMN02745724_03122"/>